<evidence type="ECO:0000313" key="2">
    <source>
        <dbReference type="EMBL" id="GFY30064.1"/>
    </source>
</evidence>
<keyword evidence="3" id="KW-1185">Reference proteome</keyword>
<feature type="region of interest" description="Disordered" evidence="1">
    <location>
        <begin position="1"/>
        <end position="26"/>
    </location>
</feature>
<feature type="compositionally biased region" description="Polar residues" evidence="1">
    <location>
        <begin position="12"/>
        <end position="22"/>
    </location>
</feature>
<proteinExistence type="predicted"/>
<comment type="caution">
    <text evidence="2">The sequence shown here is derived from an EMBL/GenBank/DDBJ whole genome shotgun (WGS) entry which is preliminary data.</text>
</comment>
<reference evidence="2" key="1">
    <citation type="submission" date="2020-08" db="EMBL/GenBank/DDBJ databases">
        <title>Multicomponent nature underlies the extraordinary mechanical properties of spider dragline silk.</title>
        <authorList>
            <person name="Kono N."/>
            <person name="Nakamura H."/>
            <person name="Mori M."/>
            <person name="Yoshida Y."/>
            <person name="Ohtoshi R."/>
            <person name="Malay A.D."/>
            <person name="Moran D.A.P."/>
            <person name="Tomita M."/>
            <person name="Numata K."/>
            <person name="Arakawa K."/>
        </authorList>
    </citation>
    <scope>NUCLEOTIDE SEQUENCE</scope>
</reference>
<evidence type="ECO:0000313" key="3">
    <source>
        <dbReference type="Proteomes" id="UP000887159"/>
    </source>
</evidence>
<dbReference type="Proteomes" id="UP000887159">
    <property type="component" value="Unassembled WGS sequence"/>
</dbReference>
<protein>
    <submittedName>
        <fullName evidence="2">Uncharacterized protein</fullName>
    </submittedName>
</protein>
<sequence length="137" mass="15440">MSSLDSPPGPVLSTNSRESTPQTEKHNFRRFPIIDCQIWNGGLLAAHIPEDTPDWVRIPEKTNVCKCIVPVRHRGTLNSRRAVSTLKGLVEGEERWEAPGHPQGFLPLNWDGTEQNRTVIYMVLKAKASDRRKNSSL</sequence>
<organism evidence="2 3">
    <name type="scientific">Trichonephila clavipes</name>
    <name type="common">Golden silk orbweaver</name>
    <name type="synonym">Nephila clavipes</name>
    <dbReference type="NCBI Taxonomy" id="2585209"/>
    <lineage>
        <taxon>Eukaryota</taxon>
        <taxon>Metazoa</taxon>
        <taxon>Ecdysozoa</taxon>
        <taxon>Arthropoda</taxon>
        <taxon>Chelicerata</taxon>
        <taxon>Arachnida</taxon>
        <taxon>Araneae</taxon>
        <taxon>Araneomorphae</taxon>
        <taxon>Entelegynae</taxon>
        <taxon>Araneoidea</taxon>
        <taxon>Nephilidae</taxon>
        <taxon>Trichonephila</taxon>
    </lineage>
</organism>
<dbReference type="AlphaFoldDB" id="A0A8X7BGW0"/>
<name>A0A8X7BGW0_TRICX</name>
<evidence type="ECO:0000256" key="1">
    <source>
        <dbReference type="SAM" id="MobiDB-lite"/>
    </source>
</evidence>
<accession>A0A8X7BGW0</accession>
<gene>
    <name evidence="2" type="primary">NCL1_58129</name>
    <name evidence="2" type="ORF">TNCV_4073771</name>
</gene>
<dbReference type="EMBL" id="BMAU01021390">
    <property type="protein sequence ID" value="GFY30064.1"/>
    <property type="molecule type" value="Genomic_DNA"/>
</dbReference>